<keyword evidence="5 6" id="KW-0472">Membrane</keyword>
<evidence type="ECO:0000256" key="4">
    <source>
        <dbReference type="ARBA" id="ARBA00022989"/>
    </source>
</evidence>
<feature type="transmembrane region" description="Helical" evidence="6">
    <location>
        <begin position="47"/>
        <end position="69"/>
    </location>
</feature>
<dbReference type="OrthoDB" id="269173at2759"/>
<protein>
    <submittedName>
        <fullName evidence="7">Uncharacterized protein</fullName>
    </submittedName>
</protein>
<feature type="transmembrane region" description="Helical" evidence="6">
    <location>
        <begin position="81"/>
        <end position="101"/>
    </location>
</feature>
<gene>
    <name evidence="7" type="ORF">EDS130_LOCUS14479</name>
</gene>
<comment type="caution">
    <text evidence="7">The sequence shown here is derived from an EMBL/GenBank/DDBJ whole genome shotgun (WGS) entry which is preliminary data.</text>
</comment>
<dbReference type="Proteomes" id="UP000663852">
    <property type="component" value="Unassembled WGS sequence"/>
</dbReference>
<dbReference type="AlphaFoldDB" id="A0A814G8E8"/>
<comment type="subcellular location">
    <subcellularLocation>
        <location evidence="1">Membrane</location>
        <topology evidence="1">Multi-pass membrane protein</topology>
    </subcellularLocation>
</comment>
<evidence type="ECO:0000256" key="6">
    <source>
        <dbReference type="SAM" id="Phobius"/>
    </source>
</evidence>
<proteinExistence type="inferred from homology"/>
<evidence type="ECO:0000313" key="8">
    <source>
        <dbReference type="Proteomes" id="UP000663852"/>
    </source>
</evidence>
<evidence type="ECO:0000256" key="1">
    <source>
        <dbReference type="ARBA" id="ARBA00004141"/>
    </source>
</evidence>
<accession>A0A814G8E8</accession>
<evidence type="ECO:0000256" key="3">
    <source>
        <dbReference type="ARBA" id="ARBA00022692"/>
    </source>
</evidence>
<evidence type="ECO:0000256" key="5">
    <source>
        <dbReference type="ARBA" id="ARBA00023136"/>
    </source>
</evidence>
<dbReference type="EMBL" id="CAJNOJ010000059">
    <property type="protein sequence ID" value="CAF0992793.1"/>
    <property type="molecule type" value="Genomic_DNA"/>
</dbReference>
<dbReference type="PANTHER" id="PTHR43461">
    <property type="entry name" value="TRANSMEMBRANE PROTEIN 256"/>
    <property type="match status" value="1"/>
</dbReference>
<dbReference type="PANTHER" id="PTHR43461:SF1">
    <property type="entry name" value="TRANSMEMBRANE PROTEIN 256"/>
    <property type="match status" value="1"/>
</dbReference>
<keyword evidence="4 6" id="KW-1133">Transmembrane helix</keyword>
<feature type="transmembrane region" description="Helical" evidence="6">
    <location>
        <begin position="107"/>
        <end position="125"/>
    </location>
</feature>
<evidence type="ECO:0000256" key="2">
    <source>
        <dbReference type="ARBA" id="ARBA00006208"/>
    </source>
</evidence>
<keyword evidence="3 6" id="KW-0812">Transmembrane</keyword>
<dbReference type="Pfam" id="PF04241">
    <property type="entry name" value="DUF423"/>
    <property type="match status" value="1"/>
</dbReference>
<organism evidence="7 8">
    <name type="scientific">Adineta ricciae</name>
    <name type="common">Rotifer</name>
    <dbReference type="NCBI Taxonomy" id="249248"/>
    <lineage>
        <taxon>Eukaryota</taxon>
        <taxon>Metazoa</taxon>
        <taxon>Spiralia</taxon>
        <taxon>Gnathifera</taxon>
        <taxon>Rotifera</taxon>
        <taxon>Eurotatoria</taxon>
        <taxon>Bdelloidea</taxon>
        <taxon>Adinetida</taxon>
        <taxon>Adinetidae</taxon>
        <taxon>Adineta</taxon>
    </lineage>
</organism>
<evidence type="ECO:0000313" key="7">
    <source>
        <dbReference type="EMBL" id="CAF0992793.1"/>
    </source>
</evidence>
<reference evidence="7" key="1">
    <citation type="submission" date="2021-02" db="EMBL/GenBank/DDBJ databases">
        <authorList>
            <person name="Nowell W R."/>
        </authorList>
    </citation>
    <scope>NUCLEOTIDE SEQUENCE</scope>
</reference>
<name>A0A814G8E8_ADIRI</name>
<sequence>MYIIFIRDIARWVKKFLKYFGIYSLSSSIPSDQVMSSRLALSSTMRNLIRCAGVSGTLAICLGVYGAHIMKDNTPDELRRLFQLAQTYHILHSAALLAVPLVSRPKVTGLLFLGGMSLFCGPIYYHAIRDDPRFRRVTPYGGFLLLAGWLSIAAL</sequence>
<dbReference type="InterPro" id="IPR006696">
    <property type="entry name" value="DUF423"/>
</dbReference>
<comment type="similarity">
    <text evidence="2">Belongs to the TMEM256 family.</text>
</comment>
<dbReference type="GO" id="GO:0016020">
    <property type="term" value="C:membrane"/>
    <property type="evidence" value="ECO:0007669"/>
    <property type="project" value="UniProtKB-SubCell"/>
</dbReference>